<organism evidence="6 7">
    <name type="scientific">Cyphellophora europaea (strain CBS 101466)</name>
    <name type="common">Phialophora europaea</name>
    <dbReference type="NCBI Taxonomy" id="1220924"/>
    <lineage>
        <taxon>Eukaryota</taxon>
        <taxon>Fungi</taxon>
        <taxon>Dikarya</taxon>
        <taxon>Ascomycota</taxon>
        <taxon>Pezizomycotina</taxon>
        <taxon>Eurotiomycetes</taxon>
        <taxon>Chaetothyriomycetidae</taxon>
        <taxon>Chaetothyriales</taxon>
        <taxon>Cyphellophoraceae</taxon>
        <taxon>Cyphellophora</taxon>
    </lineage>
</organism>
<feature type="region of interest" description="Disordered" evidence="4">
    <location>
        <begin position="244"/>
        <end position="263"/>
    </location>
</feature>
<name>W2SCN0_CYPE1</name>
<dbReference type="InterPro" id="IPR005122">
    <property type="entry name" value="Uracil-DNA_glycosylase-like"/>
</dbReference>
<keyword evidence="3" id="KW-0234">DNA repair</keyword>
<accession>W2SCN0</accession>
<dbReference type="GO" id="GO:0004844">
    <property type="term" value="F:uracil DNA N-glycosylase activity"/>
    <property type="evidence" value="ECO:0007669"/>
    <property type="project" value="TreeGrafter"/>
</dbReference>
<dbReference type="SMART" id="SM00987">
    <property type="entry name" value="UreE_C"/>
    <property type="match status" value="1"/>
</dbReference>
<protein>
    <recommendedName>
        <fullName evidence="5">Uracil-DNA glycosylase-like domain-containing protein</fullName>
    </recommendedName>
</protein>
<dbReference type="InterPro" id="IPR015637">
    <property type="entry name" value="MUG/TDG"/>
</dbReference>
<evidence type="ECO:0000256" key="1">
    <source>
        <dbReference type="ARBA" id="ARBA00022763"/>
    </source>
</evidence>
<feature type="domain" description="Uracil-DNA glycosylase-like" evidence="5">
    <location>
        <begin position="56"/>
        <end position="237"/>
    </location>
</feature>
<dbReference type="HOGENOM" id="CLU_042829_1_1_1"/>
<dbReference type="AlphaFoldDB" id="W2SCN0"/>
<evidence type="ECO:0000313" key="7">
    <source>
        <dbReference type="Proteomes" id="UP000030752"/>
    </source>
</evidence>
<evidence type="ECO:0000259" key="5">
    <source>
        <dbReference type="SMART" id="SM00986"/>
    </source>
</evidence>
<sequence length="263" mass="29377">MTRANVASKSSTPISSVTASSRKRASNGGESTPKKKRSTAKERSENDPHNPENNLVDSLRPGLILVFIGLNPGLKTAETGHAYAHPSNRFWHLLHESGVTPRKHLPSETHDLPDLYSIGNTNICARPTRDGSGLRKEELAEGAGILEEKIREFKPQAVCIVGKQIWEALWLARTGKKLKKDLFKWGWQDEDNWLGRIVDDDEHVLWPGARTFVSTSTSGLSASMKPHEKLEVWLPLGEWFKERTERGEQTGVEQPFKSGEHSS</sequence>
<dbReference type="InParanoid" id="W2SCN0"/>
<proteinExistence type="predicted"/>
<dbReference type="GO" id="GO:0006285">
    <property type="term" value="P:base-excision repair, AP site formation"/>
    <property type="evidence" value="ECO:0007669"/>
    <property type="project" value="InterPro"/>
</dbReference>
<dbReference type="FunFam" id="3.40.470.10:FF:000010">
    <property type="entry name" value="G/U mismatch-specific DNA glycosylase"/>
    <property type="match status" value="1"/>
</dbReference>
<dbReference type="VEuPathDB" id="FungiDB:HMPREF1541_00626"/>
<keyword evidence="7" id="KW-1185">Reference proteome</keyword>
<dbReference type="GO" id="GO:0008263">
    <property type="term" value="F:pyrimidine-specific mismatch base pair DNA N-glycosylase activity"/>
    <property type="evidence" value="ECO:0007669"/>
    <property type="project" value="TreeGrafter"/>
</dbReference>
<keyword evidence="2" id="KW-0378">Hydrolase</keyword>
<dbReference type="Gene3D" id="3.40.470.10">
    <property type="entry name" value="Uracil-DNA glycosylase-like domain"/>
    <property type="match status" value="1"/>
</dbReference>
<reference evidence="6 7" key="1">
    <citation type="submission" date="2013-03" db="EMBL/GenBank/DDBJ databases">
        <title>The Genome Sequence of Phialophora europaea CBS 101466.</title>
        <authorList>
            <consortium name="The Broad Institute Genomics Platform"/>
            <person name="Cuomo C."/>
            <person name="de Hoog S."/>
            <person name="Gorbushina A."/>
            <person name="Walker B."/>
            <person name="Young S.K."/>
            <person name="Zeng Q."/>
            <person name="Gargeya S."/>
            <person name="Fitzgerald M."/>
            <person name="Haas B."/>
            <person name="Abouelleil A."/>
            <person name="Allen A.W."/>
            <person name="Alvarado L."/>
            <person name="Arachchi H.M."/>
            <person name="Berlin A.M."/>
            <person name="Chapman S.B."/>
            <person name="Gainer-Dewar J."/>
            <person name="Goldberg J."/>
            <person name="Griggs A."/>
            <person name="Gujja S."/>
            <person name="Hansen M."/>
            <person name="Howarth C."/>
            <person name="Imamovic A."/>
            <person name="Ireland A."/>
            <person name="Larimer J."/>
            <person name="McCowan C."/>
            <person name="Murphy C."/>
            <person name="Pearson M."/>
            <person name="Poon T.W."/>
            <person name="Priest M."/>
            <person name="Roberts A."/>
            <person name="Saif S."/>
            <person name="Shea T."/>
            <person name="Sisk P."/>
            <person name="Sykes S."/>
            <person name="Wortman J."/>
            <person name="Nusbaum C."/>
            <person name="Birren B."/>
        </authorList>
    </citation>
    <scope>NUCLEOTIDE SEQUENCE [LARGE SCALE GENOMIC DNA]</scope>
    <source>
        <strain evidence="6 7">CBS 101466</strain>
    </source>
</reference>
<evidence type="ECO:0000256" key="4">
    <source>
        <dbReference type="SAM" id="MobiDB-lite"/>
    </source>
</evidence>
<gene>
    <name evidence="6" type="ORF">HMPREF1541_00626</name>
</gene>
<evidence type="ECO:0000256" key="3">
    <source>
        <dbReference type="ARBA" id="ARBA00023204"/>
    </source>
</evidence>
<dbReference type="eggNOG" id="KOG4120">
    <property type="taxonomic scope" value="Eukaryota"/>
</dbReference>
<dbReference type="STRING" id="1220924.W2SCN0"/>
<feature type="region of interest" description="Disordered" evidence="4">
    <location>
        <begin position="1"/>
        <end position="56"/>
    </location>
</feature>
<dbReference type="PANTHER" id="PTHR12159">
    <property type="entry name" value="G/T AND G/U MISMATCH-SPECIFIC DNA GLYCOSYLASE"/>
    <property type="match status" value="1"/>
</dbReference>
<dbReference type="Pfam" id="PF03167">
    <property type="entry name" value="UDG"/>
    <property type="match status" value="1"/>
</dbReference>
<dbReference type="EMBL" id="KB822711">
    <property type="protein sequence ID" value="ETN46442.1"/>
    <property type="molecule type" value="Genomic_DNA"/>
</dbReference>
<dbReference type="InterPro" id="IPR036895">
    <property type="entry name" value="Uracil-DNA_glycosylase-like_sf"/>
</dbReference>
<evidence type="ECO:0000313" key="6">
    <source>
        <dbReference type="EMBL" id="ETN46442.1"/>
    </source>
</evidence>
<dbReference type="GeneID" id="19967965"/>
<evidence type="ECO:0000256" key="2">
    <source>
        <dbReference type="ARBA" id="ARBA00022801"/>
    </source>
</evidence>
<dbReference type="SUPFAM" id="SSF52141">
    <property type="entry name" value="Uracil-DNA glycosylase-like"/>
    <property type="match status" value="1"/>
</dbReference>
<feature type="compositionally biased region" description="Basic and acidic residues" evidence="4">
    <location>
        <begin position="39"/>
        <end position="50"/>
    </location>
</feature>
<dbReference type="CDD" id="cd10028">
    <property type="entry name" value="UDG-F2_TDG_MUG"/>
    <property type="match status" value="1"/>
</dbReference>
<feature type="compositionally biased region" description="Low complexity" evidence="4">
    <location>
        <begin position="1"/>
        <end position="20"/>
    </location>
</feature>
<dbReference type="Proteomes" id="UP000030752">
    <property type="component" value="Unassembled WGS sequence"/>
</dbReference>
<dbReference type="OrthoDB" id="565731at2759"/>
<dbReference type="SMART" id="SM00986">
    <property type="entry name" value="UDG"/>
    <property type="match status" value="1"/>
</dbReference>
<dbReference type="PANTHER" id="PTHR12159:SF9">
    <property type="entry name" value="G_T MISMATCH-SPECIFIC THYMINE DNA GLYCOSYLASE"/>
    <property type="match status" value="1"/>
</dbReference>
<keyword evidence="1" id="KW-0227">DNA damage</keyword>
<dbReference type="RefSeq" id="XP_008711154.1">
    <property type="nucleotide sequence ID" value="XM_008712932.1"/>
</dbReference>